<comment type="caution">
    <text evidence="1">The sequence shown here is derived from an EMBL/GenBank/DDBJ whole genome shotgun (WGS) entry which is preliminary data.</text>
</comment>
<protein>
    <submittedName>
        <fullName evidence="1">Uncharacterized protein</fullName>
    </submittedName>
</protein>
<dbReference type="EMBL" id="QMEB01000081">
    <property type="protein sequence ID" value="NMG20197.1"/>
    <property type="molecule type" value="Genomic_DNA"/>
</dbReference>
<accession>A0ABX1P8R9</accession>
<name>A0ABX1P8R9_9CYAN</name>
<proteinExistence type="predicted"/>
<dbReference type="RefSeq" id="WP_169155464.1">
    <property type="nucleotide sequence ID" value="NZ_CAWPJE010000061.1"/>
</dbReference>
<evidence type="ECO:0000313" key="2">
    <source>
        <dbReference type="Proteomes" id="UP000718564"/>
    </source>
</evidence>
<reference evidence="1 2" key="1">
    <citation type="submission" date="2018-06" db="EMBL/GenBank/DDBJ databases">
        <title>Comparative genomics of Brasilonema spp. strains.</title>
        <authorList>
            <person name="Alvarenga D.O."/>
            <person name="Fiore M.F."/>
            <person name="Varani A.M."/>
        </authorList>
    </citation>
    <scope>NUCLEOTIDE SEQUENCE [LARGE SCALE GENOMIC DNA]</scope>
    <source>
        <strain evidence="1 2">SPC951</strain>
    </source>
</reference>
<keyword evidence="2" id="KW-1185">Reference proteome</keyword>
<dbReference type="Proteomes" id="UP000718564">
    <property type="component" value="Unassembled WGS sequence"/>
</dbReference>
<evidence type="ECO:0000313" key="1">
    <source>
        <dbReference type="EMBL" id="NMG20197.1"/>
    </source>
</evidence>
<sequence length="204" mass="23602">MNSSSDQLCQECTEVENVLEIDIKRLLKDLATYKRGKELTKQEKLYLCLSFLGNEPIDIARIENYQRLYVEQKSENPSLTEEKIHKLVEQKLRNRAHDISHYLSQSINQYILGLISTFDNSISDKNPRPSWFKIFFLLKANGYKKVAASSQKPSSLKRIVIESEDENNLQNIIELIKMVNQKFGNGSLSIEEIESEGDEDNEQK</sequence>
<organism evidence="1 2">
    <name type="scientific">Brasilonema bromeliae SPC951</name>
    <dbReference type="NCBI Taxonomy" id="385972"/>
    <lineage>
        <taxon>Bacteria</taxon>
        <taxon>Bacillati</taxon>
        <taxon>Cyanobacteriota</taxon>
        <taxon>Cyanophyceae</taxon>
        <taxon>Nostocales</taxon>
        <taxon>Scytonemataceae</taxon>
        <taxon>Brasilonema</taxon>
        <taxon>Bromeliae group (in: Brasilonema)</taxon>
    </lineage>
</organism>
<gene>
    <name evidence="1" type="ORF">DP116_12320</name>
</gene>